<protein>
    <submittedName>
        <fullName evidence="1">Uncharacterized protein</fullName>
    </submittedName>
</protein>
<gene>
    <name evidence="1" type="ORF">AVEN_85388_1</name>
</gene>
<proteinExistence type="predicted"/>
<feature type="non-terminal residue" evidence="1">
    <location>
        <position position="1"/>
    </location>
</feature>
<organism evidence="1 2">
    <name type="scientific">Araneus ventricosus</name>
    <name type="common">Orbweaver spider</name>
    <name type="synonym">Epeira ventricosa</name>
    <dbReference type="NCBI Taxonomy" id="182803"/>
    <lineage>
        <taxon>Eukaryota</taxon>
        <taxon>Metazoa</taxon>
        <taxon>Ecdysozoa</taxon>
        <taxon>Arthropoda</taxon>
        <taxon>Chelicerata</taxon>
        <taxon>Arachnida</taxon>
        <taxon>Araneae</taxon>
        <taxon>Araneomorphae</taxon>
        <taxon>Entelegynae</taxon>
        <taxon>Araneoidea</taxon>
        <taxon>Araneidae</taxon>
        <taxon>Araneus</taxon>
    </lineage>
</organism>
<evidence type="ECO:0000313" key="2">
    <source>
        <dbReference type="Proteomes" id="UP000499080"/>
    </source>
</evidence>
<keyword evidence="2" id="KW-1185">Reference proteome</keyword>
<comment type="caution">
    <text evidence="1">The sequence shown here is derived from an EMBL/GenBank/DDBJ whole genome shotgun (WGS) entry which is preliminary data.</text>
</comment>
<evidence type="ECO:0000313" key="1">
    <source>
        <dbReference type="EMBL" id="GBN24443.1"/>
    </source>
</evidence>
<accession>A0A4Y2MCX7</accession>
<dbReference type="OrthoDB" id="77405at2759"/>
<reference evidence="1 2" key="1">
    <citation type="journal article" date="2019" name="Sci. Rep.">
        <title>Orb-weaving spider Araneus ventricosus genome elucidates the spidroin gene catalogue.</title>
        <authorList>
            <person name="Kono N."/>
            <person name="Nakamura H."/>
            <person name="Ohtoshi R."/>
            <person name="Moran D.A.P."/>
            <person name="Shinohara A."/>
            <person name="Yoshida Y."/>
            <person name="Fujiwara M."/>
            <person name="Mori M."/>
            <person name="Tomita M."/>
            <person name="Arakawa K."/>
        </authorList>
    </citation>
    <scope>NUCLEOTIDE SEQUENCE [LARGE SCALE GENOMIC DNA]</scope>
</reference>
<dbReference type="EMBL" id="BGPR01122526">
    <property type="protein sequence ID" value="GBN24443.1"/>
    <property type="molecule type" value="Genomic_DNA"/>
</dbReference>
<sequence length="166" mass="19422">QLTAASRKWRPLIGDHPRGANNYGPKCNEYTLLWFLIYQCREREVSVAGPESHGFETRFLKRSDVYTGLVYHQKYFLRTYHRAFYGSLPEHDPVTSTRDARLNGYLSGHGNVEDMEKDEYLSELSDEQLRYVRKYMTGEQKAPTVEPFVRTVIQVGWNFMKKAIGF</sequence>
<dbReference type="Proteomes" id="UP000499080">
    <property type="component" value="Unassembled WGS sequence"/>
</dbReference>
<dbReference type="AlphaFoldDB" id="A0A4Y2MCX7"/>
<name>A0A4Y2MCX7_ARAVE</name>